<dbReference type="GO" id="GO:0046872">
    <property type="term" value="F:metal ion binding"/>
    <property type="evidence" value="ECO:0007669"/>
    <property type="project" value="UniProtKB-KW"/>
</dbReference>
<dbReference type="Pfam" id="PF00264">
    <property type="entry name" value="Tyrosinase"/>
    <property type="match status" value="1"/>
</dbReference>
<organism evidence="6 7">
    <name type="scientific">Tetrapyrgos nigripes</name>
    <dbReference type="NCBI Taxonomy" id="182062"/>
    <lineage>
        <taxon>Eukaryota</taxon>
        <taxon>Fungi</taxon>
        <taxon>Dikarya</taxon>
        <taxon>Basidiomycota</taxon>
        <taxon>Agaricomycotina</taxon>
        <taxon>Agaricomycetes</taxon>
        <taxon>Agaricomycetidae</taxon>
        <taxon>Agaricales</taxon>
        <taxon>Marasmiineae</taxon>
        <taxon>Marasmiaceae</taxon>
        <taxon>Tetrapyrgos</taxon>
    </lineage>
</organism>
<dbReference type="Proteomes" id="UP000559256">
    <property type="component" value="Unassembled WGS sequence"/>
</dbReference>
<evidence type="ECO:0000313" key="7">
    <source>
        <dbReference type="Proteomes" id="UP000559256"/>
    </source>
</evidence>
<dbReference type="PANTHER" id="PTHR11474">
    <property type="entry name" value="TYROSINASE FAMILY MEMBER"/>
    <property type="match status" value="1"/>
</dbReference>
<dbReference type="GO" id="GO:0016491">
    <property type="term" value="F:oxidoreductase activity"/>
    <property type="evidence" value="ECO:0007669"/>
    <property type="project" value="InterPro"/>
</dbReference>
<dbReference type="InterPro" id="IPR002227">
    <property type="entry name" value="Tyrosinase_Cu-bd"/>
</dbReference>
<feature type="compositionally biased region" description="Polar residues" evidence="2">
    <location>
        <begin position="84"/>
        <end position="94"/>
    </location>
</feature>
<evidence type="ECO:0000256" key="1">
    <source>
        <dbReference type="ARBA" id="ARBA00022723"/>
    </source>
</evidence>
<feature type="signal peptide" evidence="3">
    <location>
        <begin position="1"/>
        <end position="21"/>
    </location>
</feature>
<sequence>MILNSSFLSVALALALQGANALSVSVVHPSATPDGSGQGNNNSTCSNPSIRREWRTLSRDEKKNFIDGVRCLSQLPASPDLQPTGDNPDNQPRNTSSTLYDDFVYIHMDGLQSLHVTGRFFPWHRLFLHAFESHLKNQCGFTGALPYWDFTQDSANILASTAFDADPEAGLGAWPDASTNFTVTTGGFRDLPYLDPGVSFPFEYSDPELEANSTQTPENWQNIVGGSRGNFTAFQLSVDGHRLQGMHPSTHVSAGGPEGDVTNLATSPSDPIFWLLHAQLDRLWWQWQTYHPDNFEAISGGETQDLVHVDDFPTGTGTPVTANTTLFMSNLFEDKKIGDVFDIMGGYLCYDYVQPNATQV</sequence>
<evidence type="ECO:0000313" key="6">
    <source>
        <dbReference type="EMBL" id="KAF5343668.1"/>
    </source>
</evidence>
<dbReference type="SUPFAM" id="SSF48056">
    <property type="entry name" value="Di-copper centre-containing domain"/>
    <property type="match status" value="1"/>
</dbReference>
<keyword evidence="1" id="KW-0479">Metal-binding</keyword>
<accession>A0A8H5CLG7</accession>
<comment type="caution">
    <text evidence="6">The sequence shown here is derived from an EMBL/GenBank/DDBJ whole genome shotgun (WGS) entry which is preliminary data.</text>
</comment>
<protein>
    <recommendedName>
        <fullName evidence="4 5">Tyrosinase copper-binding domain-containing protein</fullName>
    </recommendedName>
</protein>
<feature type="domain" description="Tyrosinase copper-binding" evidence="5">
    <location>
        <begin position="270"/>
        <end position="281"/>
    </location>
</feature>
<dbReference type="EMBL" id="JAACJM010000136">
    <property type="protein sequence ID" value="KAF5343668.1"/>
    <property type="molecule type" value="Genomic_DNA"/>
</dbReference>
<dbReference type="InterPro" id="IPR050316">
    <property type="entry name" value="Tyrosinase/Hemocyanin"/>
</dbReference>
<feature type="chain" id="PRO_5034801238" description="Tyrosinase copper-binding domain-containing protein" evidence="3">
    <location>
        <begin position="22"/>
        <end position="360"/>
    </location>
</feature>
<evidence type="ECO:0000256" key="2">
    <source>
        <dbReference type="SAM" id="MobiDB-lite"/>
    </source>
</evidence>
<keyword evidence="7" id="KW-1185">Reference proteome</keyword>
<keyword evidence="3" id="KW-0732">Signal</keyword>
<evidence type="ECO:0000256" key="3">
    <source>
        <dbReference type="SAM" id="SignalP"/>
    </source>
</evidence>
<dbReference type="OrthoDB" id="6132182at2759"/>
<dbReference type="Gene3D" id="1.10.1280.10">
    <property type="entry name" value="Di-copper center containing domain from catechol oxidase"/>
    <property type="match status" value="1"/>
</dbReference>
<dbReference type="InterPro" id="IPR008922">
    <property type="entry name" value="Di-copper_centre_dom_sf"/>
</dbReference>
<reference evidence="6 7" key="1">
    <citation type="journal article" date="2020" name="ISME J.">
        <title>Uncovering the hidden diversity of litter-decomposition mechanisms in mushroom-forming fungi.</title>
        <authorList>
            <person name="Floudas D."/>
            <person name="Bentzer J."/>
            <person name="Ahren D."/>
            <person name="Johansson T."/>
            <person name="Persson P."/>
            <person name="Tunlid A."/>
        </authorList>
    </citation>
    <scope>NUCLEOTIDE SEQUENCE [LARGE SCALE GENOMIC DNA]</scope>
    <source>
        <strain evidence="6 7">CBS 291.85</strain>
    </source>
</reference>
<proteinExistence type="predicted"/>
<evidence type="ECO:0000259" key="4">
    <source>
        <dbReference type="PROSITE" id="PS00497"/>
    </source>
</evidence>
<dbReference type="PANTHER" id="PTHR11474:SF127">
    <property type="entry name" value="TYROSINASE COPPER-BINDING DOMAIN-CONTAINING PROTEIN"/>
    <property type="match status" value="1"/>
</dbReference>
<dbReference type="PRINTS" id="PR00092">
    <property type="entry name" value="TYROSINASE"/>
</dbReference>
<feature type="region of interest" description="Disordered" evidence="2">
    <location>
        <begin position="75"/>
        <end position="94"/>
    </location>
</feature>
<feature type="region of interest" description="Disordered" evidence="2">
    <location>
        <begin position="30"/>
        <end position="49"/>
    </location>
</feature>
<feature type="compositionally biased region" description="Polar residues" evidence="2">
    <location>
        <begin position="33"/>
        <end position="49"/>
    </location>
</feature>
<evidence type="ECO:0000259" key="5">
    <source>
        <dbReference type="PROSITE" id="PS00498"/>
    </source>
</evidence>
<dbReference type="PROSITE" id="PS00497">
    <property type="entry name" value="TYROSINASE_1"/>
    <property type="match status" value="1"/>
</dbReference>
<gene>
    <name evidence="6" type="ORF">D9758_014689</name>
</gene>
<feature type="domain" description="Tyrosinase copper-binding" evidence="4">
    <location>
        <begin position="115"/>
        <end position="132"/>
    </location>
</feature>
<dbReference type="AlphaFoldDB" id="A0A8H5CLG7"/>
<name>A0A8H5CLG7_9AGAR</name>
<dbReference type="PROSITE" id="PS00498">
    <property type="entry name" value="TYROSINASE_2"/>
    <property type="match status" value="1"/>
</dbReference>